<dbReference type="Proteomes" id="UP000239007">
    <property type="component" value="Unassembled WGS sequence"/>
</dbReference>
<sequence>MLDIYVGKKAKAIIEQQGLNQQAFSMFLGASGGPKWFALFGLDKYLFGEFFKGRNQPLEMLGSSAGAFRIACFTQDDPVEAITKLAYQYSQTDVHTKMTATDLTNMAEDMLEHVFTDGGIENVVNNPIFKANFIVSKANGLVSFENKLVQGFGLLESYVLNRLNRGYLNLQYERFIFRHQDSILEIKDPYNIDTQYINLSPENVKDSLLASGSIPLVMAGIKDIAGAPKGMYRDGGVIDYHFDISFNKGGLILYPHFNKAPKAGWFDKKLSRSPSADSYDRTVMLVPSDEFIAQLPFGKIPDRTDFETMDLKTRVKYWHKVFEETEKLVDEFKRVVEQQDLSVLKPLPF</sequence>
<dbReference type="SUPFAM" id="SSF52151">
    <property type="entry name" value="FabD/lysophospholipase-like"/>
    <property type="match status" value="1"/>
</dbReference>
<evidence type="ECO:0000313" key="1">
    <source>
        <dbReference type="EMBL" id="PQJ53428.1"/>
    </source>
</evidence>
<dbReference type="OrthoDB" id="8586159at2"/>
<evidence type="ECO:0000313" key="2">
    <source>
        <dbReference type="Proteomes" id="UP000239007"/>
    </source>
</evidence>
<gene>
    <name evidence="1" type="ORF">BTO11_06920</name>
</gene>
<organism evidence="1 2">
    <name type="scientific">Psychrosphaera saromensis</name>
    <dbReference type="NCBI Taxonomy" id="716813"/>
    <lineage>
        <taxon>Bacteria</taxon>
        <taxon>Pseudomonadati</taxon>
        <taxon>Pseudomonadota</taxon>
        <taxon>Gammaproteobacteria</taxon>
        <taxon>Alteromonadales</taxon>
        <taxon>Pseudoalteromonadaceae</taxon>
        <taxon>Psychrosphaera</taxon>
    </lineage>
</organism>
<dbReference type="EMBL" id="MSCH01000003">
    <property type="protein sequence ID" value="PQJ53428.1"/>
    <property type="molecule type" value="Genomic_DNA"/>
</dbReference>
<dbReference type="InterPro" id="IPR016035">
    <property type="entry name" value="Acyl_Trfase/lysoPLipase"/>
</dbReference>
<proteinExistence type="predicted"/>
<evidence type="ECO:0008006" key="3">
    <source>
        <dbReference type="Google" id="ProtNLM"/>
    </source>
</evidence>
<name>A0A2S7UUM4_9GAMM</name>
<reference evidence="1 2" key="1">
    <citation type="submission" date="2016-12" db="EMBL/GenBank/DDBJ databases">
        <title>Diversity of luminous bacteria.</title>
        <authorList>
            <person name="Yoshizawa S."/>
            <person name="Kogure K."/>
        </authorList>
    </citation>
    <scope>NUCLEOTIDE SEQUENCE [LARGE SCALE GENOMIC DNA]</scope>
    <source>
        <strain evidence="1 2">SA4-48</strain>
    </source>
</reference>
<protein>
    <recommendedName>
        <fullName evidence="3">PNPLA domain-containing protein</fullName>
    </recommendedName>
</protein>
<dbReference type="RefSeq" id="WP_105051912.1">
    <property type="nucleotide sequence ID" value="NZ_BMYG01000003.1"/>
</dbReference>
<comment type="caution">
    <text evidence="1">The sequence shown here is derived from an EMBL/GenBank/DDBJ whole genome shotgun (WGS) entry which is preliminary data.</text>
</comment>
<accession>A0A2S7UUM4</accession>
<dbReference type="AlphaFoldDB" id="A0A2S7UUM4"/>
<keyword evidence="2" id="KW-1185">Reference proteome</keyword>